<evidence type="ECO:0000256" key="5">
    <source>
        <dbReference type="ARBA" id="ARBA00022692"/>
    </source>
</evidence>
<evidence type="ECO:0000256" key="17">
    <source>
        <dbReference type="SAM" id="MobiDB-lite"/>
    </source>
</evidence>
<keyword evidence="22" id="KW-1185">Reference proteome</keyword>
<keyword evidence="8" id="KW-0547">Nucleotide-binding</keyword>
<keyword evidence="10" id="KW-0067">ATP-binding</keyword>
<evidence type="ECO:0000256" key="7">
    <source>
        <dbReference type="ARBA" id="ARBA00022737"/>
    </source>
</evidence>
<name>A0A2G5F1I1_AQUCA</name>
<evidence type="ECO:0000256" key="8">
    <source>
        <dbReference type="ARBA" id="ARBA00022741"/>
    </source>
</evidence>
<evidence type="ECO:0000313" key="21">
    <source>
        <dbReference type="EMBL" id="PIA61822.1"/>
    </source>
</evidence>
<feature type="compositionally biased region" description="Polar residues" evidence="17">
    <location>
        <begin position="556"/>
        <end position="574"/>
    </location>
</feature>
<evidence type="ECO:0000256" key="9">
    <source>
        <dbReference type="ARBA" id="ARBA00022777"/>
    </source>
</evidence>
<dbReference type="Gene3D" id="1.10.510.10">
    <property type="entry name" value="Transferase(Phosphotransferase) domain 1"/>
    <property type="match status" value="1"/>
</dbReference>
<dbReference type="InParanoid" id="A0A2G5F1I1"/>
<dbReference type="Proteomes" id="UP000230069">
    <property type="component" value="Unassembled WGS sequence"/>
</dbReference>
<dbReference type="EMBL" id="KZ305019">
    <property type="protein sequence ID" value="PIA61822.1"/>
    <property type="molecule type" value="Genomic_DNA"/>
</dbReference>
<comment type="catalytic activity">
    <reaction evidence="15">
        <text>L-seryl-[protein] + ATP = O-phospho-L-seryl-[protein] + ADP + H(+)</text>
        <dbReference type="Rhea" id="RHEA:17989"/>
        <dbReference type="Rhea" id="RHEA-COMP:9863"/>
        <dbReference type="Rhea" id="RHEA-COMP:11604"/>
        <dbReference type="ChEBI" id="CHEBI:15378"/>
        <dbReference type="ChEBI" id="CHEBI:29999"/>
        <dbReference type="ChEBI" id="CHEBI:30616"/>
        <dbReference type="ChEBI" id="CHEBI:83421"/>
        <dbReference type="ChEBI" id="CHEBI:456216"/>
    </reaction>
</comment>
<evidence type="ECO:0000256" key="14">
    <source>
        <dbReference type="ARBA" id="ARBA00023180"/>
    </source>
</evidence>
<evidence type="ECO:0000256" key="16">
    <source>
        <dbReference type="ARBA" id="ARBA00047951"/>
    </source>
</evidence>
<keyword evidence="9" id="KW-0418">Kinase</keyword>
<dbReference type="OrthoDB" id="1908121at2759"/>
<dbReference type="Pfam" id="PF07714">
    <property type="entry name" value="PK_Tyr_Ser-Thr"/>
    <property type="match status" value="1"/>
</dbReference>
<feature type="compositionally biased region" description="Low complexity" evidence="17">
    <location>
        <begin position="576"/>
        <end position="591"/>
    </location>
</feature>
<keyword evidence="5 18" id="KW-0812">Transmembrane</keyword>
<dbReference type="PANTHER" id="PTHR47973">
    <property type="entry name" value="CYSTEINE-RICH RECEPTOR-LIKE PROTEIN KINASE 3"/>
    <property type="match status" value="1"/>
</dbReference>
<evidence type="ECO:0000256" key="15">
    <source>
        <dbReference type="ARBA" id="ARBA00047558"/>
    </source>
</evidence>
<organism evidence="21 22">
    <name type="scientific">Aquilegia coerulea</name>
    <name type="common">Rocky mountain columbine</name>
    <dbReference type="NCBI Taxonomy" id="218851"/>
    <lineage>
        <taxon>Eukaryota</taxon>
        <taxon>Viridiplantae</taxon>
        <taxon>Streptophyta</taxon>
        <taxon>Embryophyta</taxon>
        <taxon>Tracheophyta</taxon>
        <taxon>Spermatophyta</taxon>
        <taxon>Magnoliopsida</taxon>
        <taxon>Ranunculales</taxon>
        <taxon>Ranunculaceae</taxon>
        <taxon>Thalictroideae</taxon>
        <taxon>Aquilegia</taxon>
    </lineage>
</organism>
<dbReference type="InterPro" id="IPR052059">
    <property type="entry name" value="CR_Ser/Thr_kinase"/>
</dbReference>
<evidence type="ECO:0000256" key="13">
    <source>
        <dbReference type="ARBA" id="ARBA00023170"/>
    </source>
</evidence>
<dbReference type="FunFam" id="3.30.430.20:FF:000015">
    <property type="entry name" value="Cysteine-rich receptor-like protein kinase 3"/>
    <property type="match status" value="1"/>
</dbReference>
<keyword evidence="14" id="KW-0325">Glycoprotein</keyword>
<evidence type="ECO:0000256" key="18">
    <source>
        <dbReference type="SAM" id="Phobius"/>
    </source>
</evidence>
<evidence type="ECO:0000259" key="20">
    <source>
        <dbReference type="PROSITE" id="PS51473"/>
    </source>
</evidence>
<dbReference type="FunFam" id="1.10.510.10:FF:000336">
    <property type="entry name" value="Cysteine-rich receptor-like protein kinase 2"/>
    <property type="match status" value="1"/>
</dbReference>
<keyword evidence="4" id="KW-0808">Transferase</keyword>
<evidence type="ECO:0000259" key="19">
    <source>
        <dbReference type="PROSITE" id="PS50011"/>
    </source>
</evidence>
<evidence type="ECO:0000256" key="2">
    <source>
        <dbReference type="ARBA" id="ARBA00022527"/>
    </source>
</evidence>
<dbReference type="FunFam" id="3.30.200.20:FF:000177">
    <property type="entry name" value="Cysteine-rich receptor-like protein kinase 2"/>
    <property type="match status" value="1"/>
</dbReference>
<dbReference type="InterPro" id="IPR001245">
    <property type="entry name" value="Ser-Thr/Tyr_kinase_cat_dom"/>
</dbReference>
<dbReference type="InterPro" id="IPR011009">
    <property type="entry name" value="Kinase-like_dom_sf"/>
</dbReference>
<dbReference type="AlphaFoldDB" id="A0A2G5F1I1"/>
<dbReference type="InterPro" id="IPR008271">
    <property type="entry name" value="Ser/Thr_kinase_AS"/>
</dbReference>
<keyword evidence="12 18" id="KW-0472">Membrane</keyword>
<accession>A0A2G5F1I1</accession>
<dbReference type="GO" id="GO:0004674">
    <property type="term" value="F:protein serine/threonine kinase activity"/>
    <property type="evidence" value="ECO:0007669"/>
    <property type="project" value="UniProtKB-KW"/>
</dbReference>
<comment type="catalytic activity">
    <reaction evidence="16">
        <text>L-threonyl-[protein] + ATP = O-phospho-L-threonyl-[protein] + ADP + H(+)</text>
        <dbReference type="Rhea" id="RHEA:46608"/>
        <dbReference type="Rhea" id="RHEA-COMP:11060"/>
        <dbReference type="Rhea" id="RHEA-COMP:11605"/>
        <dbReference type="ChEBI" id="CHEBI:15378"/>
        <dbReference type="ChEBI" id="CHEBI:30013"/>
        <dbReference type="ChEBI" id="CHEBI:30616"/>
        <dbReference type="ChEBI" id="CHEBI:61977"/>
        <dbReference type="ChEBI" id="CHEBI:456216"/>
    </reaction>
</comment>
<dbReference type="Gene3D" id="3.30.200.20">
    <property type="entry name" value="Phosphorylase Kinase, domain 1"/>
    <property type="match status" value="1"/>
</dbReference>
<keyword evidence="11 18" id="KW-1133">Transmembrane helix</keyword>
<reference evidence="21 22" key="1">
    <citation type="submission" date="2017-09" db="EMBL/GenBank/DDBJ databases">
        <title>WGS assembly of Aquilegia coerulea Goldsmith.</title>
        <authorList>
            <person name="Hodges S."/>
            <person name="Kramer E."/>
            <person name="Nordborg M."/>
            <person name="Tomkins J."/>
            <person name="Borevitz J."/>
            <person name="Derieg N."/>
            <person name="Yan J."/>
            <person name="Mihaltcheva S."/>
            <person name="Hayes R.D."/>
            <person name="Rokhsar D."/>
        </authorList>
    </citation>
    <scope>NUCLEOTIDE SEQUENCE [LARGE SCALE GENOMIC DNA]</scope>
    <source>
        <strain evidence="22">cv. Goldsmith</strain>
    </source>
</reference>
<dbReference type="PROSITE" id="PS50011">
    <property type="entry name" value="PROTEIN_KINASE_DOM"/>
    <property type="match status" value="1"/>
</dbReference>
<dbReference type="SUPFAM" id="SSF56112">
    <property type="entry name" value="Protein kinase-like (PK-like)"/>
    <property type="match status" value="1"/>
</dbReference>
<feature type="domain" description="Gnk2-homologous" evidence="20">
    <location>
        <begin position="1"/>
        <end position="75"/>
    </location>
</feature>
<keyword evidence="13" id="KW-0675">Receptor</keyword>
<dbReference type="FunFam" id="3.30.430.20:FF:000029">
    <property type="entry name" value="Cysteine-rich receptor-like protein kinase 42"/>
    <property type="match status" value="1"/>
</dbReference>
<dbReference type="STRING" id="218851.A0A2G5F1I1"/>
<keyword evidence="3" id="KW-0597">Phosphoprotein</keyword>
<keyword evidence="6" id="KW-0732">Signal</keyword>
<feature type="domain" description="Protein kinase" evidence="19">
    <location>
        <begin position="269"/>
        <end position="553"/>
    </location>
</feature>
<sequence>MEGITNLVDKQGWGTIKDGSNPTLYSLAQCMNDLSHTDCLLCFTEARTKLPRCIPSVSARVHLDGCFLRWDNYNFYQEAVDDKLDRRVCNTSAASTEDYLKLEFTAKAKEVIENVTRIAMANKDGFAVAETKRGVVSVYALAQCWKTVNNTGCRMCLEKAAREVNQCLPGREGRALNTGCYLRYSTERFYNDEGLKKDDKGFFTPAVIVAIVVAGIAFTMLSIFGGCLAYKQLVKMKKERKSLGRLSTTVSKSNLNFKYETLEKATDFFNPSRKLGQGGAGSVFKGTLPDGKDVAVKRLFFNTRQWVDEFFNEVNLISGIKHKNLVQLLGCSIEGPESLLVYEYVVNKSLDCVLFARSSAQFLNWQQRFHIIVGTAEGLAHLHGGSQTRIIHRDIKCSNVLLDENMNAKIADFGLARDFAPDKSHLSTGIAGTLGYMAPEYLVRGQLTEKADVYSFGVLVLEIVCGRKNTVFTPESGSVLQTVWKNYKSNSLPEAIDPALKGNFPVTEASNVLQVGLLCTQASVSIRPSMSQVLQMLTDREYTIPLPMQPPFLNASVMNPDSSTMTKSASTRAMDTSKSYSMSSSTSASSTVEINRAR</sequence>
<keyword evidence="2" id="KW-0723">Serine/threonine-protein kinase</keyword>
<dbReference type="SMART" id="SM00220">
    <property type="entry name" value="S_TKc"/>
    <property type="match status" value="1"/>
</dbReference>
<keyword evidence="7" id="KW-0677">Repeat</keyword>
<dbReference type="CDD" id="cd14066">
    <property type="entry name" value="STKc_IRAK"/>
    <property type="match status" value="1"/>
</dbReference>
<dbReference type="PROSITE" id="PS51473">
    <property type="entry name" value="GNK2"/>
    <property type="match status" value="2"/>
</dbReference>
<evidence type="ECO:0000256" key="11">
    <source>
        <dbReference type="ARBA" id="ARBA00022989"/>
    </source>
</evidence>
<dbReference type="Pfam" id="PF01657">
    <property type="entry name" value="Stress-antifung"/>
    <property type="match status" value="2"/>
</dbReference>
<evidence type="ECO:0000256" key="10">
    <source>
        <dbReference type="ARBA" id="ARBA00022840"/>
    </source>
</evidence>
<feature type="region of interest" description="Disordered" evidence="17">
    <location>
        <begin position="555"/>
        <end position="598"/>
    </location>
</feature>
<feature type="domain" description="Gnk2-homologous" evidence="20">
    <location>
        <begin position="84"/>
        <end position="189"/>
    </location>
</feature>
<proteinExistence type="predicted"/>
<protein>
    <recommendedName>
        <fullName evidence="23">Protein kinase domain-containing protein</fullName>
    </recommendedName>
</protein>
<dbReference type="CDD" id="cd23509">
    <property type="entry name" value="Gnk2-like"/>
    <property type="match status" value="2"/>
</dbReference>
<dbReference type="InterPro" id="IPR038408">
    <property type="entry name" value="GNK2_sf"/>
</dbReference>
<dbReference type="Gene3D" id="3.30.430.20">
    <property type="entry name" value="Gnk2 domain, C-X8-C-X2-C motif"/>
    <property type="match status" value="2"/>
</dbReference>
<evidence type="ECO:0000256" key="12">
    <source>
        <dbReference type="ARBA" id="ARBA00023136"/>
    </source>
</evidence>
<dbReference type="GO" id="GO:0005524">
    <property type="term" value="F:ATP binding"/>
    <property type="evidence" value="ECO:0007669"/>
    <property type="project" value="UniProtKB-KW"/>
</dbReference>
<dbReference type="InterPro" id="IPR002902">
    <property type="entry name" value="GNK2"/>
</dbReference>
<evidence type="ECO:0000256" key="3">
    <source>
        <dbReference type="ARBA" id="ARBA00022553"/>
    </source>
</evidence>
<dbReference type="GO" id="GO:0016020">
    <property type="term" value="C:membrane"/>
    <property type="evidence" value="ECO:0007669"/>
    <property type="project" value="UniProtKB-SubCell"/>
</dbReference>
<dbReference type="PROSITE" id="PS00108">
    <property type="entry name" value="PROTEIN_KINASE_ST"/>
    <property type="match status" value="1"/>
</dbReference>
<evidence type="ECO:0000313" key="22">
    <source>
        <dbReference type="Proteomes" id="UP000230069"/>
    </source>
</evidence>
<evidence type="ECO:0000256" key="1">
    <source>
        <dbReference type="ARBA" id="ARBA00004167"/>
    </source>
</evidence>
<comment type="subcellular location">
    <subcellularLocation>
        <location evidence="1">Membrane</location>
        <topology evidence="1">Single-pass membrane protein</topology>
    </subcellularLocation>
</comment>
<dbReference type="InterPro" id="IPR000719">
    <property type="entry name" value="Prot_kinase_dom"/>
</dbReference>
<evidence type="ECO:0000256" key="4">
    <source>
        <dbReference type="ARBA" id="ARBA00022679"/>
    </source>
</evidence>
<evidence type="ECO:0000256" key="6">
    <source>
        <dbReference type="ARBA" id="ARBA00022729"/>
    </source>
</evidence>
<dbReference type="FunCoup" id="A0A2G5F1I1">
    <property type="interactions" value="14"/>
</dbReference>
<evidence type="ECO:0008006" key="23">
    <source>
        <dbReference type="Google" id="ProtNLM"/>
    </source>
</evidence>
<gene>
    <name evidence="21" type="ORF">AQUCO_00200072v1</name>
</gene>
<feature type="transmembrane region" description="Helical" evidence="18">
    <location>
        <begin position="206"/>
        <end position="230"/>
    </location>
</feature>